<feature type="transmembrane region" description="Helical" evidence="7">
    <location>
        <begin position="315"/>
        <end position="337"/>
    </location>
</feature>
<comment type="subcellular location">
    <subcellularLocation>
        <location evidence="1">Membrane</location>
        <topology evidence="1">Multi-pass membrane protein</topology>
    </subcellularLocation>
</comment>
<feature type="transmembrane region" description="Helical" evidence="7">
    <location>
        <begin position="343"/>
        <end position="367"/>
    </location>
</feature>
<evidence type="ECO:0000313" key="11">
    <source>
        <dbReference type="Proteomes" id="UP000028924"/>
    </source>
</evidence>
<keyword evidence="5 7" id="KW-0472">Membrane</keyword>
<dbReference type="GO" id="GO:0016020">
    <property type="term" value="C:membrane"/>
    <property type="evidence" value="ECO:0007669"/>
    <property type="project" value="UniProtKB-SubCell"/>
</dbReference>
<gene>
    <name evidence="10" type="ORF">APUTEX25_001064</name>
    <name evidence="9" type="ORF">F751_3779</name>
</gene>
<comment type="similarity">
    <text evidence="6">Belongs to the major facilitator superfamily. Spinster (TC 2.A.1.49) family.</text>
</comment>
<feature type="transmembrane region" description="Helical" evidence="7">
    <location>
        <begin position="409"/>
        <end position="432"/>
    </location>
</feature>
<sequence length="473" mass="49237">MSDHLPAPADQLLSPFRLLLLLCTLTVVIYFDKGAIASNGVNGAQSTTERPGFGIQAGLAWGDFDLSIVKDGFLATALVAGITLSAPVSAQWAKSHNHLRLIGMGMVLWAAGAAACSLAPNYACLLAARVLMGVGTGPFIAVSAPLVDDTAPKERKSLWLAALFLCITLGFALGFVVGGVAGLRFGWRAVLAGEAIGMLPFALSLLLAADVPRRAHSAPSRAQAEQRGAWHEAWADLRALLSLPIACLTILGLCLFVGALGTLSFYGPKAARAILEISPEVADIGFGIVTLVAGSVGTVVGGLLLDAIGASLRNALLVCATAVFLGSSIVMAGFAFVSNLPAFFITLTAGNLLLFIIGAPSLGVLLWSCPPQMRPFVLSASEVAQHVLGDVPTPPLMGALQQWKGDWRLTMVASTGLIWVSTFLYVAGVFLVRRAPLQPKTVEGLDGSEGEDEQLAQGLLEVVDARLVGVLPV</sequence>
<feature type="transmembrane region" description="Helical" evidence="7">
    <location>
        <begin position="286"/>
        <end position="308"/>
    </location>
</feature>
<dbReference type="PANTHER" id="PTHR23505">
    <property type="entry name" value="SPINSTER"/>
    <property type="match status" value="1"/>
</dbReference>
<dbReference type="InterPro" id="IPR036259">
    <property type="entry name" value="MFS_trans_sf"/>
</dbReference>
<feature type="transmembrane region" description="Helical" evidence="7">
    <location>
        <begin position="72"/>
        <end position="89"/>
    </location>
</feature>
<dbReference type="GO" id="GO:0022857">
    <property type="term" value="F:transmembrane transporter activity"/>
    <property type="evidence" value="ECO:0007669"/>
    <property type="project" value="InterPro"/>
</dbReference>
<dbReference type="InterPro" id="IPR020846">
    <property type="entry name" value="MFS_dom"/>
</dbReference>
<dbReference type="PANTHER" id="PTHR23505:SF79">
    <property type="entry name" value="PROTEIN SPINSTER"/>
    <property type="match status" value="1"/>
</dbReference>
<dbReference type="EMBL" id="QOKY01000202">
    <property type="protein sequence ID" value="RMZ52945.1"/>
    <property type="molecule type" value="Genomic_DNA"/>
</dbReference>
<dbReference type="Proteomes" id="UP000279271">
    <property type="component" value="Unassembled WGS sequence"/>
</dbReference>
<keyword evidence="2" id="KW-0813">Transport</keyword>
<dbReference type="RefSeq" id="XP_011397655.1">
    <property type="nucleotide sequence ID" value="XM_011399353.1"/>
</dbReference>
<name>A0A087SGB3_AUXPR</name>
<dbReference type="PROSITE" id="PS50850">
    <property type="entry name" value="MFS"/>
    <property type="match status" value="1"/>
</dbReference>
<feature type="domain" description="Major facilitator superfamily (MFS) profile" evidence="8">
    <location>
        <begin position="18"/>
        <end position="440"/>
    </location>
</feature>
<dbReference type="GeneID" id="23615170"/>
<evidence type="ECO:0000313" key="10">
    <source>
        <dbReference type="EMBL" id="RMZ52945.1"/>
    </source>
</evidence>
<evidence type="ECO:0000256" key="1">
    <source>
        <dbReference type="ARBA" id="ARBA00004141"/>
    </source>
</evidence>
<keyword evidence="3 7" id="KW-0812">Transmembrane</keyword>
<keyword evidence="11" id="KW-1185">Reference proteome</keyword>
<organism evidence="9 11">
    <name type="scientific">Auxenochlorella protothecoides</name>
    <name type="common">Green microalga</name>
    <name type="synonym">Chlorella protothecoides</name>
    <dbReference type="NCBI Taxonomy" id="3075"/>
    <lineage>
        <taxon>Eukaryota</taxon>
        <taxon>Viridiplantae</taxon>
        <taxon>Chlorophyta</taxon>
        <taxon>core chlorophytes</taxon>
        <taxon>Trebouxiophyceae</taxon>
        <taxon>Chlorellales</taxon>
        <taxon>Chlorellaceae</taxon>
        <taxon>Auxenochlorella</taxon>
    </lineage>
</organism>
<evidence type="ECO:0000256" key="7">
    <source>
        <dbReference type="SAM" id="Phobius"/>
    </source>
</evidence>
<dbReference type="SUPFAM" id="SSF103473">
    <property type="entry name" value="MFS general substrate transporter"/>
    <property type="match status" value="1"/>
</dbReference>
<keyword evidence="4 7" id="KW-1133">Transmembrane helix</keyword>
<evidence type="ECO:0000256" key="4">
    <source>
        <dbReference type="ARBA" id="ARBA00022989"/>
    </source>
</evidence>
<protein>
    <submittedName>
        <fullName evidence="9">Protein spinster</fullName>
    </submittedName>
</protein>
<proteinExistence type="inferred from homology"/>
<evidence type="ECO:0000313" key="9">
    <source>
        <dbReference type="EMBL" id="KFM24767.1"/>
    </source>
</evidence>
<evidence type="ECO:0000256" key="3">
    <source>
        <dbReference type="ARBA" id="ARBA00022692"/>
    </source>
</evidence>
<feature type="transmembrane region" description="Helical" evidence="7">
    <location>
        <begin position="101"/>
        <end position="120"/>
    </location>
</feature>
<reference evidence="9 11" key="1">
    <citation type="journal article" date="2014" name="BMC Genomics">
        <title>Oil accumulation mechanisms of the oleaginous microalga Chlorella protothecoides revealed through its genome, transcriptomes, and proteomes.</title>
        <authorList>
            <person name="Gao C."/>
            <person name="Wang Y."/>
            <person name="Shen Y."/>
            <person name="Yan D."/>
            <person name="He X."/>
            <person name="Dai J."/>
            <person name="Wu Q."/>
        </authorList>
    </citation>
    <scope>NUCLEOTIDE SEQUENCE [LARGE SCALE GENOMIC DNA]</scope>
    <source>
        <strain evidence="9 11">0710</strain>
    </source>
</reference>
<evidence type="ECO:0000313" key="12">
    <source>
        <dbReference type="Proteomes" id="UP000279271"/>
    </source>
</evidence>
<dbReference type="eggNOG" id="KOG1330">
    <property type="taxonomic scope" value="Eukaryota"/>
</dbReference>
<evidence type="ECO:0000259" key="8">
    <source>
        <dbReference type="PROSITE" id="PS50850"/>
    </source>
</evidence>
<feature type="transmembrane region" description="Helical" evidence="7">
    <location>
        <begin position="240"/>
        <end position="266"/>
    </location>
</feature>
<feature type="transmembrane region" description="Helical" evidence="7">
    <location>
        <begin position="12"/>
        <end position="31"/>
    </location>
</feature>
<feature type="transmembrane region" description="Helical" evidence="7">
    <location>
        <begin position="159"/>
        <end position="183"/>
    </location>
</feature>
<feature type="transmembrane region" description="Helical" evidence="7">
    <location>
        <begin position="189"/>
        <end position="209"/>
    </location>
</feature>
<evidence type="ECO:0000256" key="6">
    <source>
        <dbReference type="ARBA" id="ARBA00024338"/>
    </source>
</evidence>
<dbReference type="Proteomes" id="UP000028924">
    <property type="component" value="Unassembled WGS sequence"/>
</dbReference>
<dbReference type="KEGG" id="apro:F751_3779"/>
<evidence type="ECO:0000256" key="5">
    <source>
        <dbReference type="ARBA" id="ARBA00023136"/>
    </source>
</evidence>
<dbReference type="AlphaFoldDB" id="A0A087SGB3"/>
<dbReference type="Gene3D" id="1.20.1250.20">
    <property type="entry name" value="MFS general substrate transporter like domains"/>
    <property type="match status" value="1"/>
</dbReference>
<evidence type="ECO:0000256" key="2">
    <source>
        <dbReference type="ARBA" id="ARBA00022448"/>
    </source>
</evidence>
<dbReference type="EMBL" id="KL662110">
    <property type="protein sequence ID" value="KFM24767.1"/>
    <property type="molecule type" value="Genomic_DNA"/>
</dbReference>
<accession>A0A087SGB3</accession>
<reference evidence="10" key="3">
    <citation type="submission" date="2018-10" db="EMBL/GenBank/DDBJ databases">
        <authorList>
            <person name="Hovde B."/>
            <person name="Zhang X."/>
        </authorList>
    </citation>
    <scope>NUCLEOTIDE SEQUENCE [LARGE SCALE GENOMIC DNA]</scope>
    <source>
        <strain evidence="10">UTEX 25</strain>
    </source>
</reference>
<feature type="transmembrane region" description="Helical" evidence="7">
    <location>
        <begin position="126"/>
        <end position="147"/>
    </location>
</feature>
<dbReference type="Pfam" id="PF07690">
    <property type="entry name" value="MFS_1"/>
    <property type="match status" value="1"/>
</dbReference>
<reference evidence="12" key="2">
    <citation type="journal article" date="2018" name="Algal Res.">
        <title>Characterization of plant carbon substrate utilization by Auxenochlorella protothecoides.</title>
        <authorList>
            <person name="Vogler B.W."/>
            <person name="Starkenburg S.R."/>
            <person name="Sudasinghe N."/>
            <person name="Schambach J.Y."/>
            <person name="Rollin J.A."/>
            <person name="Pattathil S."/>
            <person name="Barry A.N."/>
        </authorList>
    </citation>
    <scope>NUCLEOTIDE SEQUENCE [LARGE SCALE GENOMIC DNA]</scope>
    <source>
        <strain evidence="12">UTEX 25</strain>
    </source>
</reference>
<dbReference type="InterPro" id="IPR011701">
    <property type="entry name" value="MFS"/>
</dbReference>
<dbReference type="InterPro" id="IPR044770">
    <property type="entry name" value="MFS_spinster-like"/>
</dbReference>
<dbReference type="OrthoDB" id="6770063at2759"/>
<reference evidence="10" key="4">
    <citation type="submission" date="2018-11" db="EMBL/GenBank/DDBJ databases">
        <title>Characterization of plant carbon substrate utilization by Auxenochlorella protothecoides.</title>
        <authorList>
            <person name="Vogler B.W."/>
            <person name="Starkenburg S.R."/>
            <person name="Sudasinghe N."/>
            <person name="Schambach J.Y."/>
            <person name="Rollin J.A."/>
            <person name="Pattathil S."/>
            <person name="Barry A.N."/>
        </authorList>
    </citation>
    <scope>NUCLEOTIDE SEQUENCE [LARGE SCALE GENOMIC DNA]</scope>
    <source>
        <strain evidence="10">UTEX 25</strain>
    </source>
</reference>